<feature type="compositionally biased region" description="Low complexity" evidence="1">
    <location>
        <begin position="46"/>
        <end position="63"/>
    </location>
</feature>
<dbReference type="Proteomes" id="UP000077266">
    <property type="component" value="Unassembled WGS sequence"/>
</dbReference>
<evidence type="ECO:0000256" key="1">
    <source>
        <dbReference type="SAM" id="MobiDB-lite"/>
    </source>
</evidence>
<evidence type="ECO:0000313" key="2">
    <source>
        <dbReference type="EMBL" id="KZV93619.1"/>
    </source>
</evidence>
<keyword evidence="3" id="KW-1185">Reference proteome</keyword>
<feature type="compositionally biased region" description="Basic and acidic residues" evidence="1">
    <location>
        <begin position="107"/>
        <end position="140"/>
    </location>
</feature>
<protein>
    <submittedName>
        <fullName evidence="2">Uncharacterized protein</fullName>
    </submittedName>
</protein>
<proteinExistence type="predicted"/>
<dbReference type="AlphaFoldDB" id="A0A166AN75"/>
<organism evidence="2 3">
    <name type="scientific">Exidia glandulosa HHB12029</name>
    <dbReference type="NCBI Taxonomy" id="1314781"/>
    <lineage>
        <taxon>Eukaryota</taxon>
        <taxon>Fungi</taxon>
        <taxon>Dikarya</taxon>
        <taxon>Basidiomycota</taxon>
        <taxon>Agaricomycotina</taxon>
        <taxon>Agaricomycetes</taxon>
        <taxon>Auriculariales</taxon>
        <taxon>Exidiaceae</taxon>
        <taxon>Exidia</taxon>
    </lineage>
</organism>
<feature type="non-terminal residue" evidence="2">
    <location>
        <position position="140"/>
    </location>
</feature>
<dbReference type="EMBL" id="KV425987">
    <property type="protein sequence ID" value="KZV93619.1"/>
    <property type="molecule type" value="Genomic_DNA"/>
</dbReference>
<evidence type="ECO:0000313" key="3">
    <source>
        <dbReference type="Proteomes" id="UP000077266"/>
    </source>
</evidence>
<feature type="region of interest" description="Disordered" evidence="1">
    <location>
        <begin position="1"/>
        <end position="140"/>
    </location>
</feature>
<feature type="compositionally biased region" description="Low complexity" evidence="1">
    <location>
        <begin position="79"/>
        <end position="92"/>
    </location>
</feature>
<feature type="compositionally biased region" description="Basic and acidic residues" evidence="1">
    <location>
        <begin position="10"/>
        <end position="25"/>
    </location>
</feature>
<accession>A0A166AN75</accession>
<feature type="compositionally biased region" description="Pro residues" evidence="1">
    <location>
        <begin position="27"/>
        <end position="37"/>
    </location>
</feature>
<name>A0A166AN75_EXIGL</name>
<dbReference type="InParanoid" id="A0A166AN75"/>
<sequence length="140" mass="15197">MGDIPDAEAPQEHEPEGDMQFKEEDAPPPPPPAPVIPEPRGDARATPRATPRPSRIPRSVPATPAVPPPAQPPAPPLQPAAAPRTPVRAPQQPVQPPRPARRVAGVRHPEPTRKSTRDPKPATDRRAQYEEAAAREQRKK</sequence>
<feature type="compositionally biased region" description="Pro residues" evidence="1">
    <location>
        <begin position="64"/>
        <end position="78"/>
    </location>
</feature>
<reference evidence="2 3" key="1">
    <citation type="journal article" date="2016" name="Mol. Biol. Evol.">
        <title>Comparative Genomics of Early-Diverging Mushroom-Forming Fungi Provides Insights into the Origins of Lignocellulose Decay Capabilities.</title>
        <authorList>
            <person name="Nagy L.G."/>
            <person name="Riley R."/>
            <person name="Tritt A."/>
            <person name="Adam C."/>
            <person name="Daum C."/>
            <person name="Floudas D."/>
            <person name="Sun H."/>
            <person name="Yadav J.S."/>
            <person name="Pangilinan J."/>
            <person name="Larsson K.H."/>
            <person name="Matsuura K."/>
            <person name="Barry K."/>
            <person name="Labutti K."/>
            <person name="Kuo R."/>
            <person name="Ohm R.A."/>
            <person name="Bhattacharya S.S."/>
            <person name="Shirouzu T."/>
            <person name="Yoshinaga Y."/>
            <person name="Martin F.M."/>
            <person name="Grigoriev I.V."/>
            <person name="Hibbett D.S."/>
        </authorList>
    </citation>
    <scope>NUCLEOTIDE SEQUENCE [LARGE SCALE GENOMIC DNA]</scope>
    <source>
        <strain evidence="2 3">HHB12029</strain>
    </source>
</reference>
<gene>
    <name evidence="2" type="ORF">EXIGLDRAFT_767930</name>
</gene>